<dbReference type="EMBL" id="CP097510">
    <property type="protein sequence ID" value="URE35821.1"/>
    <property type="molecule type" value="Genomic_DNA"/>
</dbReference>
<dbReference type="AlphaFoldDB" id="A0A9E7HM10"/>
<evidence type="ECO:0000313" key="2">
    <source>
        <dbReference type="EMBL" id="URE35821.1"/>
    </source>
</evidence>
<protein>
    <submittedName>
        <fullName evidence="2">Uncharacterized protein</fullName>
    </submittedName>
</protein>
<feature type="region of interest" description="Disordered" evidence="1">
    <location>
        <begin position="1"/>
        <end position="46"/>
    </location>
</feature>
<gene>
    <name evidence="2" type="ORF">MUK42_17054</name>
</gene>
<name>A0A9E7HM10_9LILI</name>
<organism evidence="2 3">
    <name type="scientific">Musa troglodytarum</name>
    <name type="common">fe'i banana</name>
    <dbReference type="NCBI Taxonomy" id="320322"/>
    <lineage>
        <taxon>Eukaryota</taxon>
        <taxon>Viridiplantae</taxon>
        <taxon>Streptophyta</taxon>
        <taxon>Embryophyta</taxon>
        <taxon>Tracheophyta</taxon>
        <taxon>Spermatophyta</taxon>
        <taxon>Magnoliopsida</taxon>
        <taxon>Liliopsida</taxon>
        <taxon>Zingiberales</taxon>
        <taxon>Musaceae</taxon>
        <taxon>Musa</taxon>
    </lineage>
</organism>
<keyword evidence="3" id="KW-1185">Reference proteome</keyword>
<evidence type="ECO:0000256" key="1">
    <source>
        <dbReference type="SAM" id="MobiDB-lite"/>
    </source>
</evidence>
<accession>A0A9E7HM10</accession>
<reference evidence="2" key="1">
    <citation type="submission" date="2022-05" db="EMBL/GenBank/DDBJ databases">
        <title>The Musa troglodytarum L. genome provides insights into the mechanism of non-climacteric behaviour and enrichment of carotenoids.</title>
        <authorList>
            <person name="Wang J."/>
        </authorList>
    </citation>
    <scope>NUCLEOTIDE SEQUENCE</scope>
    <source>
        <tissue evidence="2">Leaf</tissue>
    </source>
</reference>
<sequence>MRKKERDQSVESTATTAPHMPSIKPDSPTHTSHRLEPFPSLLGLPQTPLSSLPCCFTVDIRNRWRTMARPTASISSWPSSSLHWVSSSSSDARDFRIWCWRNEVVVLSASLCSATDGSSVALMVICTVSGPSIVV</sequence>
<dbReference type="Proteomes" id="UP001055439">
    <property type="component" value="Chromosome 8"/>
</dbReference>
<evidence type="ECO:0000313" key="3">
    <source>
        <dbReference type="Proteomes" id="UP001055439"/>
    </source>
</evidence>
<proteinExistence type="predicted"/>